<comment type="caution">
    <text evidence="5">The sequence shown here is derived from an EMBL/GenBank/DDBJ whole genome shotgun (WGS) entry which is preliminary data.</text>
</comment>
<dbReference type="Pfam" id="PF03927">
    <property type="entry name" value="NapD"/>
    <property type="match status" value="1"/>
</dbReference>
<gene>
    <name evidence="4 5" type="primary">napD</name>
    <name evidence="5" type="ORF">LMG31841_02148</name>
</gene>
<evidence type="ECO:0000256" key="1">
    <source>
        <dbReference type="ARBA" id="ARBA00004496"/>
    </source>
</evidence>
<dbReference type="HAMAP" id="MF_02200">
    <property type="entry name" value="NapD"/>
    <property type="match status" value="1"/>
</dbReference>
<organism evidence="5 6">
    <name type="scientific">Paraburkholderia saeva</name>
    <dbReference type="NCBI Taxonomy" id="2777537"/>
    <lineage>
        <taxon>Bacteria</taxon>
        <taxon>Pseudomonadati</taxon>
        <taxon>Pseudomonadota</taxon>
        <taxon>Betaproteobacteria</taxon>
        <taxon>Burkholderiales</taxon>
        <taxon>Burkholderiaceae</taxon>
        <taxon>Paraburkholderia</taxon>
    </lineage>
</organism>
<keyword evidence="6" id="KW-1185">Reference proteome</keyword>
<accession>A0A9N8RUW3</accession>
<comment type="subcellular location">
    <subcellularLocation>
        <location evidence="1 4">Cytoplasm</location>
    </subcellularLocation>
</comment>
<evidence type="ECO:0000256" key="4">
    <source>
        <dbReference type="HAMAP-Rule" id="MF_02200"/>
    </source>
</evidence>
<proteinExistence type="inferred from homology"/>
<name>A0A9N8RUW3_9BURK</name>
<dbReference type="Gene3D" id="3.30.70.920">
    <property type="match status" value="1"/>
</dbReference>
<evidence type="ECO:0000256" key="3">
    <source>
        <dbReference type="ARBA" id="ARBA00023186"/>
    </source>
</evidence>
<keyword evidence="3 4" id="KW-0143">Chaperone</keyword>
<dbReference type="Proteomes" id="UP000789704">
    <property type="component" value="Unassembled WGS sequence"/>
</dbReference>
<comment type="similarity">
    <text evidence="4">Belongs to the NapD family.</text>
</comment>
<dbReference type="EMBL" id="CAJQZC010000003">
    <property type="protein sequence ID" value="CAG4895448.1"/>
    <property type="molecule type" value="Genomic_DNA"/>
</dbReference>
<protein>
    <recommendedName>
        <fullName evidence="4">Chaperone NapD</fullName>
    </recommendedName>
    <alternativeName>
        <fullName evidence="4">NapA signal peptide-binding chaperone NapD</fullName>
    </alternativeName>
</protein>
<comment type="function">
    <text evidence="4">Chaperone for NapA, the catalytic subunit of the periplasmic nitrate reductase. It binds directly and specifically to the twin-arginine signal peptide of NapA, preventing premature interaction with the Tat translocase and premature export.</text>
</comment>
<reference evidence="5" key="1">
    <citation type="submission" date="2021-04" db="EMBL/GenBank/DDBJ databases">
        <authorList>
            <person name="Vanwijnsberghe S."/>
        </authorList>
    </citation>
    <scope>NUCLEOTIDE SEQUENCE</scope>
    <source>
        <strain evidence="5">LMG 31841</strain>
    </source>
</reference>
<evidence type="ECO:0000256" key="2">
    <source>
        <dbReference type="ARBA" id="ARBA00022490"/>
    </source>
</evidence>
<dbReference type="AlphaFoldDB" id="A0A9N8RUW3"/>
<dbReference type="RefSeq" id="WP_228876236.1">
    <property type="nucleotide sequence ID" value="NZ_CAJQYX010000001.1"/>
</dbReference>
<dbReference type="GO" id="GO:0005737">
    <property type="term" value="C:cytoplasm"/>
    <property type="evidence" value="ECO:0007669"/>
    <property type="project" value="UniProtKB-SubCell"/>
</dbReference>
<evidence type="ECO:0000313" key="6">
    <source>
        <dbReference type="Proteomes" id="UP000789704"/>
    </source>
</evidence>
<comment type="subunit">
    <text evidence="4">Interacts with the cytoplasmic NapA precursor.</text>
</comment>
<evidence type="ECO:0000313" key="5">
    <source>
        <dbReference type="EMBL" id="CAG4895448.1"/>
    </source>
</evidence>
<sequence>MASHAQKRVTNVVDGPQAHIAGIVVHADIRQIEAIRHAVSILPGAEIHAVSPAGKLVVTLEAQESEDIIAQLNAIHALPGVYSASLIYQHHEDVESLDEETGDETDAPGIH</sequence>
<dbReference type="PANTHER" id="PTHR38603:SF1">
    <property type="entry name" value="CHAPERONE NAPD"/>
    <property type="match status" value="1"/>
</dbReference>
<keyword evidence="2 4" id="KW-0963">Cytoplasm</keyword>
<dbReference type="GO" id="GO:0051224">
    <property type="term" value="P:negative regulation of protein transport"/>
    <property type="evidence" value="ECO:0007669"/>
    <property type="project" value="UniProtKB-UniRule"/>
</dbReference>
<dbReference type="InterPro" id="IPR005623">
    <property type="entry name" value="Chaperone_NapD_NO3_reduct"/>
</dbReference>
<dbReference type="GO" id="GO:0005048">
    <property type="term" value="F:signal sequence binding"/>
    <property type="evidence" value="ECO:0007669"/>
    <property type="project" value="UniProtKB-UniRule"/>
</dbReference>
<dbReference type="PANTHER" id="PTHR38603">
    <property type="entry name" value="CHAPERONE NAPD"/>
    <property type="match status" value="1"/>
</dbReference>